<protein>
    <submittedName>
        <fullName evidence="2">Uncharacterized protein</fullName>
    </submittedName>
</protein>
<reference evidence="2 3" key="1">
    <citation type="journal article" date="2018" name="New Phytol.">
        <title>Phylogenomics of Endogonaceae and evolution of mycorrhizas within Mucoromycota.</title>
        <authorList>
            <person name="Chang Y."/>
            <person name="Desiro A."/>
            <person name="Na H."/>
            <person name="Sandor L."/>
            <person name="Lipzen A."/>
            <person name="Clum A."/>
            <person name="Barry K."/>
            <person name="Grigoriev I.V."/>
            <person name="Martin F.M."/>
            <person name="Stajich J.E."/>
            <person name="Smith M.E."/>
            <person name="Bonito G."/>
            <person name="Spatafora J.W."/>
        </authorList>
    </citation>
    <scope>NUCLEOTIDE SEQUENCE [LARGE SCALE GENOMIC DNA]</scope>
    <source>
        <strain evidence="2 3">AD002</strain>
    </source>
</reference>
<evidence type="ECO:0000313" key="3">
    <source>
        <dbReference type="Proteomes" id="UP000274822"/>
    </source>
</evidence>
<proteinExistence type="predicted"/>
<evidence type="ECO:0000256" key="1">
    <source>
        <dbReference type="SAM" id="MobiDB-lite"/>
    </source>
</evidence>
<keyword evidence="3" id="KW-1185">Reference proteome</keyword>
<dbReference type="AlphaFoldDB" id="A0A433Q701"/>
<sequence>MQRDYEALLEEERVSIIIYIRPLSGTVPCQAHNLPCPNLVCSAVILLASPQRTSSALLADNLSMQHGLSQLSSLIRQAYDADNDFSSNVLVEQLLVENRSLREMLGIAEHVEARSSAATTYPVSQPHRGPPQRGFSVFSAPVRDYFANGEVEAQDGKAPQVATNGAAEPAGTMRGESVGM</sequence>
<evidence type="ECO:0000313" key="2">
    <source>
        <dbReference type="EMBL" id="RUS25557.1"/>
    </source>
</evidence>
<organism evidence="2 3">
    <name type="scientific">Jimgerdemannia flammicorona</name>
    <dbReference type="NCBI Taxonomy" id="994334"/>
    <lineage>
        <taxon>Eukaryota</taxon>
        <taxon>Fungi</taxon>
        <taxon>Fungi incertae sedis</taxon>
        <taxon>Mucoromycota</taxon>
        <taxon>Mucoromycotina</taxon>
        <taxon>Endogonomycetes</taxon>
        <taxon>Endogonales</taxon>
        <taxon>Endogonaceae</taxon>
        <taxon>Jimgerdemannia</taxon>
    </lineage>
</organism>
<gene>
    <name evidence="2" type="ORF">BC938DRAFT_471969</name>
</gene>
<dbReference type="EMBL" id="RBNJ01012667">
    <property type="protein sequence ID" value="RUS25557.1"/>
    <property type="molecule type" value="Genomic_DNA"/>
</dbReference>
<feature type="region of interest" description="Disordered" evidence="1">
    <location>
        <begin position="151"/>
        <end position="180"/>
    </location>
</feature>
<accession>A0A433Q701</accession>
<dbReference type="Proteomes" id="UP000274822">
    <property type="component" value="Unassembled WGS sequence"/>
</dbReference>
<name>A0A433Q701_9FUNG</name>
<comment type="caution">
    <text evidence="2">The sequence shown here is derived from an EMBL/GenBank/DDBJ whole genome shotgun (WGS) entry which is preliminary data.</text>
</comment>